<accession>A0A098B9A1</accession>
<evidence type="ECO:0000313" key="1">
    <source>
        <dbReference type="EMBL" id="CDX04950.1"/>
    </source>
</evidence>
<protein>
    <submittedName>
        <fullName evidence="1">Type VII secretion system ESAT-6-like</fullName>
    </submittedName>
</protein>
<proteinExistence type="predicted"/>
<dbReference type="EMBL" id="LK996017">
    <property type="protein sequence ID" value="CDX04950.1"/>
    <property type="molecule type" value="Genomic_DNA"/>
</dbReference>
<gene>
    <name evidence="1" type="ORF">DPCES_5064</name>
</gene>
<dbReference type="PATRIC" id="fig|49338.4.peg.5449"/>
<dbReference type="RefSeq" id="WP_208926594.1">
    <property type="nucleotide sequence ID" value="NZ_LK996017.1"/>
</dbReference>
<reference evidence="1" key="1">
    <citation type="submission" date="2014-07" db="EMBL/GenBank/DDBJ databases">
        <authorList>
            <person name="Hornung V.Bastian."/>
        </authorList>
    </citation>
    <scope>NUCLEOTIDE SEQUENCE</scope>
    <source>
        <strain evidence="1">PCE-S</strain>
    </source>
</reference>
<dbReference type="InterPro" id="IPR036689">
    <property type="entry name" value="ESAT-6-like_sf"/>
</dbReference>
<name>A0A098B9A1_DESHA</name>
<dbReference type="AlphaFoldDB" id="A0A098B9A1"/>
<dbReference type="SUPFAM" id="SSF140453">
    <property type="entry name" value="EsxAB dimer-like"/>
    <property type="match status" value="1"/>
</dbReference>
<dbReference type="Gene3D" id="1.10.287.1060">
    <property type="entry name" value="ESAT-6-like"/>
    <property type="match status" value="1"/>
</dbReference>
<organism evidence="1">
    <name type="scientific">Desulfitobacterium hafniense</name>
    <name type="common">Desulfitobacterium frappieri</name>
    <dbReference type="NCBI Taxonomy" id="49338"/>
    <lineage>
        <taxon>Bacteria</taxon>
        <taxon>Bacillati</taxon>
        <taxon>Bacillota</taxon>
        <taxon>Clostridia</taxon>
        <taxon>Eubacteriales</taxon>
        <taxon>Desulfitobacteriaceae</taxon>
        <taxon>Desulfitobacterium</taxon>
    </lineage>
</organism>
<sequence>MALIEVNHKVLRDVAAAITTYCSAQDKEMRAADSDIKSILSSDWIGLDAQEFGRKWEGVDANDSTTVKFRESLKSFGESLTACANEYQSAQEDAYNAANRLPKYLYW</sequence>